<reference evidence="1" key="1">
    <citation type="submission" date="2019-10" db="EMBL/GenBank/DDBJ databases">
        <title>Draft genome sequece of Microseira wollei NIES-4236.</title>
        <authorList>
            <person name="Yamaguchi H."/>
            <person name="Suzuki S."/>
            <person name="Kawachi M."/>
        </authorList>
    </citation>
    <scope>NUCLEOTIDE SEQUENCE</scope>
    <source>
        <strain evidence="1">NIES-4236</strain>
    </source>
</reference>
<accession>A0AAV3XHH5</accession>
<protein>
    <submittedName>
        <fullName evidence="1">Uncharacterized protein</fullName>
    </submittedName>
</protein>
<sequence>MGLWLKLPKDWGFIWETRGILDLRWQILDLKEHLPSQICHLQF</sequence>
<organism evidence="1 2">
    <name type="scientific">Microseira wollei NIES-4236</name>
    <dbReference type="NCBI Taxonomy" id="2530354"/>
    <lineage>
        <taxon>Bacteria</taxon>
        <taxon>Bacillati</taxon>
        <taxon>Cyanobacteriota</taxon>
        <taxon>Cyanophyceae</taxon>
        <taxon>Oscillatoriophycideae</taxon>
        <taxon>Aerosakkonematales</taxon>
        <taxon>Aerosakkonemataceae</taxon>
        <taxon>Microseira</taxon>
    </lineage>
</organism>
<dbReference type="EMBL" id="BLAY01000103">
    <property type="protein sequence ID" value="GET40906.1"/>
    <property type="molecule type" value="Genomic_DNA"/>
</dbReference>
<gene>
    <name evidence="1" type="ORF">MiSe_57180</name>
</gene>
<evidence type="ECO:0000313" key="1">
    <source>
        <dbReference type="EMBL" id="GET40906.1"/>
    </source>
</evidence>
<keyword evidence="2" id="KW-1185">Reference proteome</keyword>
<name>A0AAV3XHH5_9CYAN</name>
<proteinExistence type="predicted"/>
<evidence type="ECO:0000313" key="2">
    <source>
        <dbReference type="Proteomes" id="UP001050975"/>
    </source>
</evidence>
<dbReference type="AlphaFoldDB" id="A0AAV3XHH5"/>
<dbReference type="Proteomes" id="UP001050975">
    <property type="component" value="Unassembled WGS sequence"/>
</dbReference>
<comment type="caution">
    <text evidence="1">The sequence shown here is derived from an EMBL/GenBank/DDBJ whole genome shotgun (WGS) entry which is preliminary data.</text>
</comment>